<accession>A0A1R3X4F0</accession>
<evidence type="ECO:0000313" key="3">
    <source>
        <dbReference type="EMBL" id="SIT85716.1"/>
    </source>
</evidence>
<keyword evidence="4" id="KW-1185">Reference proteome</keyword>
<dbReference type="PANTHER" id="PTHR40690:SF1">
    <property type="entry name" value="DUF1611 DOMAIN-CONTAINING PROTEIN"/>
    <property type="match status" value="1"/>
</dbReference>
<reference evidence="4" key="1">
    <citation type="submission" date="2017-01" db="EMBL/GenBank/DDBJ databases">
        <authorList>
            <person name="Varghese N."/>
            <person name="Submissions S."/>
        </authorList>
    </citation>
    <scope>NUCLEOTIDE SEQUENCE [LARGE SCALE GENOMIC DNA]</scope>
    <source>
        <strain evidence="4">DSM 29591</strain>
    </source>
</reference>
<organism evidence="3 4">
    <name type="scientific">Yoonia rosea</name>
    <dbReference type="NCBI Taxonomy" id="287098"/>
    <lineage>
        <taxon>Bacteria</taxon>
        <taxon>Pseudomonadati</taxon>
        <taxon>Pseudomonadota</taxon>
        <taxon>Alphaproteobacteria</taxon>
        <taxon>Rhodobacterales</taxon>
        <taxon>Paracoccaceae</taxon>
        <taxon>Yoonia</taxon>
    </lineage>
</organism>
<protein>
    <submittedName>
        <fullName evidence="3">Uncharacterized conserved protein, NAD-dependent epimerase/dehydratase family</fullName>
    </submittedName>
</protein>
<dbReference type="Pfam" id="PF17396">
    <property type="entry name" value="DUF1611_N"/>
    <property type="match status" value="1"/>
</dbReference>
<dbReference type="STRING" id="287098.SAMN05421665_2127"/>
<name>A0A1R3X4F0_9RHOB</name>
<dbReference type="AlphaFoldDB" id="A0A1R3X4F0"/>
<dbReference type="InterPro" id="IPR035086">
    <property type="entry name" value="DgcN-like_C"/>
</dbReference>
<evidence type="ECO:0000259" key="2">
    <source>
        <dbReference type="Pfam" id="PF17396"/>
    </source>
</evidence>
<dbReference type="Gene3D" id="3.40.50.300">
    <property type="entry name" value="P-loop containing nucleotide triphosphate hydrolases"/>
    <property type="match status" value="1"/>
</dbReference>
<dbReference type="Gene3D" id="3.40.50.720">
    <property type="entry name" value="NAD(P)-binding Rossmann-like Domain"/>
    <property type="match status" value="1"/>
</dbReference>
<evidence type="ECO:0000313" key="4">
    <source>
        <dbReference type="Proteomes" id="UP000186997"/>
    </source>
</evidence>
<gene>
    <name evidence="3" type="ORF">SAMN05421665_2127</name>
</gene>
<dbReference type="Proteomes" id="UP000186997">
    <property type="component" value="Unassembled WGS sequence"/>
</dbReference>
<proteinExistence type="predicted"/>
<feature type="domain" description="D-glutamate N-acetyltransferase-like C-terminal" evidence="1">
    <location>
        <begin position="230"/>
        <end position="426"/>
    </location>
</feature>
<dbReference type="InterPro" id="IPR027417">
    <property type="entry name" value="P-loop_NTPase"/>
</dbReference>
<dbReference type="InterPro" id="IPR035402">
    <property type="entry name" value="DgcN-like_N"/>
</dbReference>
<dbReference type="PANTHER" id="PTHR40690">
    <property type="entry name" value="GLL3100 PROTEIN"/>
    <property type="match status" value="1"/>
</dbReference>
<evidence type="ECO:0000259" key="1">
    <source>
        <dbReference type="Pfam" id="PF07755"/>
    </source>
</evidence>
<sequence>MGLQQDFRKSKGKCLLKGRVFGAKPMASTRDGDHRVALGATNNRKNIMNADLLKLDSIRRPVRGAQAPPLARDAVTQPASVTQTGLSPTAIVYCEGNFARIDGKTANGLVRHSQAYRILSVIDSAHGGNDSGQVLDKAMNHIPIFENLDAAVANETVVPDTFIYGMAPSSGRLSPADRDVVLDAVARGMNIVSGLHEYLSDDAEIAAAASERNVTIRDIRKPKPSKDMRLFDGSVANVDALRIAVLGTDCAIGKRTTATVLARALNAKGIKTVLVGTGQTGLMQGAKYGVAMDAVPPQFCCGELEGAIVAASQAEQLDVILIEGQGALSHPAFCTSAFILRGSQPDAVILQHAPKRAHRCDFPNMPMPTPASEIALIEAFADTNVIGVTLNHEDMSDAEITDAIAAQSEGLGLPVTDALSRPAAHLLAMVLAAYPGLQQGTPVAAI</sequence>
<dbReference type="Pfam" id="PF07755">
    <property type="entry name" value="DUF1611"/>
    <property type="match status" value="1"/>
</dbReference>
<dbReference type="InterPro" id="IPR011669">
    <property type="entry name" value="DgcN-like"/>
</dbReference>
<feature type="domain" description="D-glutamate N-acetyltransferase-like N-terminal" evidence="2">
    <location>
        <begin position="126"/>
        <end position="222"/>
    </location>
</feature>
<dbReference type="SUPFAM" id="SSF52540">
    <property type="entry name" value="P-loop containing nucleoside triphosphate hydrolases"/>
    <property type="match status" value="1"/>
</dbReference>
<dbReference type="EMBL" id="FTPR01000001">
    <property type="protein sequence ID" value="SIT85716.1"/>
    <property type="molecule type" value="Genomic_DNA"/>
</dbReference>